<comment type="similarity">
    <text evidence="4">Belongs to the metallo-dependent hydrolases superfamily. Phosphotriesterase family.</text>
</comment>
<keyword evidence="1 3" id="KW-0479">Metal-binding</keyword>
<dbReference type="Proteomes" id="UP000052258">
    <property type="component" value="Unassembled WGS sequence"/>
</dbReference>
<dbReference type="Pfam" id="PF02126">
    <property type="entry name" value="PTE"/>
    <property type="match status" value="1"/>
</dbReference>
<sequence length="290" mass="32955">MLQEGITYIHEHMTIDLSEVKESEDCKLDLLDETIEEMKELYALGVRNIIDMTNTGMGRNIPYVERIMQETGMTIVHATGYYQHMCLPIQVFEKSVSELAERMIREIQVGIKGTKSRAGVIGEIATSENVWTDAEKKVFDAAIIAHKETGTPISTHTSIGTLGHEQVSYFKEQKIDMEKVIIGHVDLTGDAEYVLHMLDQGVYVEFDTIGKESYMPDLTRIKMLHEIEKRGFTDKVCLSMDITRKSHLKKNGGLGYAYLLTDFVPQLREAGISESFIQKMLVHNPRAFFK</sequence>
<feature type="binding site" evidence="3">
    <location>
        <position position="10"/>
    </location>
    <ligand>
        <name>a divalent metal cation</name>
        <dbReference type="ChEBI" id="CHEBI:60240"/>
        <label>1</label>
    </ligand>
</feature>
<evidence type="ECO:0000256" key="3">
    <source>
        <dbReference type="PIRSR" id="PIRSR601559-52"/>
    </source>
</evidence>
<evidence type="ECO:0008006" key="7">
    <source>
        <dbReference type="Google" id="ProtNLM"/>
    </source>
</evidence>
<dbReference type="PANTHER" id="PTHR10819:SF3">
    <property type="entry name" value="PHOSPHOTRIESTERASE-RELATED PROTEIN"/>
    <property type="match status" value="1"/>
</dbReference>
<evidence type="ECO:0000313" key="5">
    <source>
        <dbReference type="EMBL" id="KMT61137.1"/>
    </source>
</evidence>
<evidence type="ECO:0000313" key="6">
    <source>
        <dbReference type="Proteomes" id="UP000052258"/>
    </source>
</evidence>
<keyword evidence="2" id="KW-0378">Hydrolase</keyword>
<evidence type="ECO:0000256" key="2">
    <source>
        <dbReference type="ARBA" id="ARBA00022801"/>
    </source>
</evidence>
<comment type="caution">
    <text evidence="5">The sequence shown here is derived from an EMBL/GenBank/DDBJ whole genome shotgun (WGS) entry which is preliminary data.</text>
</comment>
<accession>A0A0J8GEM2</accession>
<dbReference type="InterPro" id="IPR001559">
    <property type="entry name" value="Phosphotriesterase"/>
</dbReference>
<organism evidence="5 6">
    <name type="scientific">Listeria fleischmannii 1991</name>
    <dbReference type="NCBI Taxonomy" id="1430899"/>
    <lineage>
        <taxon>Bacteria</taxon>
        <taxon>Bacillati</taxon>
        <taxon>Bacillota</taxon>
        <taxon>Bacilli</taxon>
        <taxon>Bacillales</taxon>
        <taxon>Listeriaceae</taxon>
        <taxon>Listeria</taxon>
    </lineage>
</organism>
<feature type="binding site" evidence="3">
    <location>
        <position position="184"/>
    </location>
    <ligand>
        <name>a divalent metal cation</name>
        <dbReference type="ChEBI" id="CHEBI:60240"/>
        <label>2</label>
    </ligand>
</feature>
<dbReference type="GO" id="GO:0016787">
    <property type="term" value="F:hydrolase activity"/>
    <property type="evidence" value="ECO:0007669"/>
    <property type="project" value="UniProtKB-KW"/>
</dbReference>
<dbReference type="InterPro" id="IPR032466">
    <property type="entry name" value="Metal_Hydrolase"/>
</dbReference>
<dbReference type="SUPFAM" id="SSF51556">
    <property type="entry name" value="Metallo-dependent hydrolases"/>
    <property type="match status" value="1"/>
</dbReference>
<dbReference type="PANTHER" id="PTHR10819">
    <property type="entry name" value="PHOSPHOTRIESTERASE-RELATED"/>
    <property type="match status" value="1"/>
</dbReference>
<evidence type="ECO:0000256" key="4">
    <source>
        <dbReference type="PROSITE-ProRule" id="PRU00679"/>
    </source>
</evidence>
<feature type="binding site" evidence="3">
    <location>
        <position position="123"/>
    </location>
    <ligand>
        <name>a divalent metal cation</name>
        <dbReference type="ChEBI" id="CHEBI:60240"/>
        <label>1</label>
    </ligand>
</feature>
<reference evidence="5 6" key="1">
    <citation type="journal article" date="2015" name="Genome Biol. Evol.">
        <title>Comparative Genomics of Listeria Sensu Lato: Genus-Wide Differences in Evolutionary Dynamics and the Progressive Gain of Complex, Potentially Pathogenicity-Related Traits through Lateral Gene Transfer.</title>
        <authorList>
            <person name="Chiara M."/>
            <person name="Caruso M."/>
            <person name="D'Erchia A.M."/>
            <person name="Manzari C."/>
            <person name="Fraccalvieri R."/>
            <person name="Goffredo E."/>
            <person name="Latorre L."/>
            <person name="Miccolupo A."/>
            <person name="Padalino I."/>
            <person name="Santagada G."/>
            <person name="Chiocco D."/>
            <person name="Pesole G."/>
            <person name="Horner D.S."/>
            <person name="Parisi A."/>
        </authorList>
    </citation>
    <scope>NUCLEOTIDE SEQUENCE [LARGE SCALE GENOMIC DNA]</scope>
    <source>
        <strain evidence="5 6">1991</strain>
    </source>
</reference>
<comment type="caution">
    <text evidence="4">Lacks conserved residue(s) required for the propagation of feature annotation.</text>
</comment>
<dbReference type="EMBL" id="AZHO01000004">
    <property type="protein sequence ID" value="KMT61137.1"/>
    <property type="molecule type" value="Genomic_DNA"/>
</dbReference>
<dbReference type="PATRIC" id="fig|1430899.3.peg.205"/>
<dbReference type="RefSeq" id="WP_007477167.1">
    <property type="nucleotide sequence ID" value="NZ_KQ130610.1"/>
</dbReference>
<keyword evidence="6" id="KW-1185">Reference proteome</keyword>
<feature type="binding site" evidence="3">
    <location>
        <position position="156"/>
    </location>
    <ligand>
        <name>a divalent metal cation</name>
        <dbReference type="ChEBI" id="CHEBI:60240"/>
        <label>2</label>
    </ligand>
</feature>
<feature type="binding site" evidence="3">
    <location>
        <position position="123"/>
    </location>
    <ligand>
        <name>a divalent metal cation</name>
        <dbReference type="ChEBI" id="CHEBI:60240"/>
        <label>2</label>
    </ligand>
</feature>
<dbReference type="OrthoDB" id="105927at2"/>
<comment type="cofactor">
    <cofactor evidence="3">
        <name>a divalent metal cation</name>
        <dbReference type="ChEBI" id="CHEBI:60240"/>
    </cofactor>
    <text evidence="3">Binds 2 divalent metal cations per subunit.</text>
</comment>
<dbReference type="Gene3D" id="3.20.20.140">
    <property type="entry name" value="Metal-dependent hydrolases"/>
    <property type="match status" value="1"/>
</dbReference>
<dbReference type="PIRSF" id="PIRSF016839">
    <property type="entry name" value="PhP"/>
    <property type="match status" value="1"/>
</dbReference>
<dbReference type="PROSITE" id="PS51347">
    <property type="entry name" value="PHOSPHOTRIESTERASE_2"/>
    <property type="match status" value="1"/>
</dbReference>
<evidence type="ECO:0000256" key="1">
    <source>
        <dbReference type="ARBA" id="ARBA00022723"/>
    </source>
</evidence>
<protein>
    <recommendedName>
        <fullName evidence="7">Phosphotriesterase-related protein</fullName>
    </recommendedName>
</protein>
<gene>
    <name evidence="5" type="ORF">X560_0204</name>
</gene>
<dbReference type="AlphaFoldDB" id="A0A0J8GEM2"/>
<proteinExistence type="inferred from homology"/>
<feature type="binding site" evidence="3">
    <location>
        <position position="241"/>
    </location>
    <ligand>
        <name>a divalent metal cation</name>
        <dbReference type="ChEBI" id="CHEBI:60240"/>
        <label>1</label>
    </ligand>
</feature>
<feature type="binding site" evidence="3">
    <location>
        <position position="12"/>
    </location>
    <ligand>
        <name>a divalent metal cation</name>
        <dbReference type="ChEBI" id="CHEBI:60240"/>
        <label>1</label>
    </ligand>
</feature>
<dbReference type="GO" id="GO:0008270">
    <property type="term" value="F:zinc ion binding"/>
    <property type="evidence" value="ECO:0007669"/>
    <property type="project" value="InterPro"/>
</dbReference>
<name>A0A0J8GEM2_9LIST</name>